<dbReference type="PANTHER" id="PTHR33627">
    <property type="entry name" value="TRANSPOSASE"/>
    <property type="match status" value="1"/>
</dbReference>
<dbReference type="InterPro" id="IPR039365">
    <property type="entry name" value="IS701-like"/>
</dbReference>
<name>A0A9W6R2X2_9PSEU</name>
<comment type="caution">
    <text evidence="2">The sequence shown here is derived from an EMBL/GenBank/DDBJ whole genome shotgun (WGS) entry which is preliminary data.</text>
</comment>
<dbReference type="InterPro" id="IPR038721">
    <property type="entry name" value="IS701-like_DDE_dom"/>
</dbReference>
<evidence type="ECO:0000313" key="3">
    <source>
        <dbReference type="Proteomes" id="UP001165136"/>
    </source>
</evidence>
<dbReference type="PANTHER" id="PTHR33627:SF1">
    <property type="entry name" value="TRANSPOSASE"/>
    <property type="match status" value="1"/>
</dbReference>
<organism evidence="2 3">
    <name type="scientific">Amycolatopsis taiwanensis</name>
    <dbReference type="NCBI Taxonomy" id="342230"/>
    <lineage>
        <taxon>Bacteria</taxon>
        <taxon>Bacillati</taxon>
        <taxon>Actinomycetota</taxon>
        <taxon>Actinomycetes</taxon>
        <taxon>Pseudonocardiales</taxon>
        <taxon>Pseudonocardiaceae</taxon>
        <taxon>Amycolatopsis</taxon>
    </lineage>
</organism>
<dbReference type="AlphaFoldDB" id="A0A9W6R2X2"/>
<sequence>MWTSQDRLAAAGASIDPARWRAMFDELTGRIAGRFSRVEPRRRAEKLLLGLVSQLPRKNCWTIAEHVGDATPDGLQHLLARAVWDAEAVRDDLRDYVCDHLGKHNAVLIVDETGDLKKGTHTVGVQRQYTGTAGRIENSQVAVYLTYATTAGRALIDTWLTE</sequence>
<evidence type="ECO:0000313" key="2">
    <source>
        <dbReference type="EMBL" id="GLY66597.1"/>
    </source>
</evidence>
<gene>
    <name evidence="2" type="ORF">Atai01_32160</name>
</gene>
<protein>
    <recommendedName>
        <fullName evidence="1">Transposase IS701-like DDE domain-containing protein</fullName>
    </recommendedName>
</protein>
<keyword evidence="3" id="KW-1185">Reference proteome</keyword>
<accession>A0A9W6R2X2</accession>
<evidence type="ECO:0000259" key="1">
    <source>
        <dbReference type="Pfam" id="PF13546"/>
    </source>
</evidence>
<proteinExistence type="predicted"/>
<dbReference type="Pfam" id="PF13546">
    <property type="entry name" value="DDE_5"/>
    <property type="match status" value="1"/>
</dbReference>
<reference evidence="2" key="1">
    <citation type="submission" date="2023-03" db="EMBL/GenBank/DDBJ databases">
        <title>Amycolatopsis taiwanensis NBRC 103393.</title>
        <authorList>
            <person name="Ichikawa N."/>
            <person name="Sato H."/>
            <person name="Tonouchi N."/>
        </authorList>
    </citation>
    <scope>NUCLEOTIDE SEQUENCE</scope>
    <source>
        <strain evidence="2">NBRC 103393</strain>
    </source>
</reference>
<feature type="domain" description="Transposase IS701-like DDE" evidence="1">
    <location>
        <begin position="35"/>
        <end position="157"/>
    </location>
</feature>
<dbReference type="Proteomes" id="UP001165136">
    <property type="component" value="Unassembled WGS sequence"/>
</dbReference>
<dbReference type="EMBL" id="BSTI01000006">
    <property type="protein sequence ID" value="GLY66597.1"/>
    <property type="molecule type" value="Genomic_DNA"/>
</dbReference>